<dbReference type="SUPFAM" id="SSF52518">
    <property type="entry name" value="Thiamin diphosphate-binding fold (THDP-binding)"/>
    <property type="match status" value="2"/>
</dbReference>
<dbReference type="Pfam" id="PF02779">
    <property type="entry name" value="Transket_pyr"/>
    <property type="match status" value="1"/>
</dbReference>
<evidence type="ECO:0000259" key="5">
    <source>
        <dbReference type="SMART" id="SM00861"/>
    </source>
</evidence>
<gene>
    <name evidence="6" type="ORF">EIY87_22205</name>
</gene>
<evidence type="ECO:0000256" key="1">
    <source>
        <dbReference type="ARBA" id="ARBA00001946"/>
    </source>
</evidence>
<dbReference type="AlphaFoldDB" id="A0A3R9F8F1"/>
<evidence type="ECO:0000313" key="6">
    <source>
        <dbReference type="EMBL" id="RSD16367.1"/>
    </source>
</evidence>
<reference evidence="6 7" key="1">
    <citation type="submission" date="2018-12" db="EMBL/GenBank/DDBJ databases">
        <title>Amycolatopsis eburnea sp. nov. actinomycete associate with arbuscular mycorrhiza fungal spore.</title>
        <authorList>
            <person name="Lumyong S."/>
            <person name="Chaiya L."/>
        </authorList>
    </citation>
    <scope>NUCLEOTIDE SEQUENCE [LARGE SCALE GENOMIC DNA]</scope>
    <source>
        <strain evidence="6 7">GLM-1</strain>
    </source>
</reference>
<dbReference type="Proteomes" id="UP000267081">
    <property type="component" value="Unassembled WGS sequence"/>
</dbReference>
<name>A0A3R9F8F1_9PSEU</name>
<dbReference type="PANTHER" id="PTHR43825:SF4">
    <property type="entry name" value="PYRUVATE DEHYDROGENASE E1 COMPONENT"/>
    <property type="match status" value="1"/>
</dbReference>
<feature type="region of interest" description="Disordered" evidence="4">
    <location>
        <begin position="33"/>
        <end position="58"/>
    </location>
</feature>
<dbReference type="SUPFAM" id="SSF52922">
    <property type="entry name" value="TK C-terminal domain-like"/>
    <property type="match status" value="1"/>
</dbReference>
<dbReference type="EMBL" id="RSEC01000048">
    <property type="protein sequence ID" value="RSD16367.1"/>
    <property type="molecule type" value="Genomic_DNA"/>
</dbReference>
<evidence type="ECO:0000313" key="7">
    <source>
        <dbReference type="Proteomes" id="UP000267081"/>
    </source>
</evidence>
<dbReference type="GO" id="GO:0000287">
    <property type="term" value="F:magnesium ion binding"/>
    <property type="evidence" value="ECO:0007669"/>
    <property type="project" value="UniProtKB-ARBA"/>
</dbReference>
<dbReference type="Gene3D" id="3.40.50.970">
    <property type="match status" value="2"/>
</dbReference>
<evidence type="ECO:0000256" key="4">
    <source>
        <dbReference type="SAM" id="MobiDB-lite"/>
    </source>
</evidence>
<keyword evidence="7" id="KW-1185">Reference proteome</keyword>
<dbReference type="Gene3D" id="3.40.50.920">
    <property type="match status" value="1"/>
</dbReference>
<dbReference type="Pfam" id="PF00456">
    <property type="entry name" value="Transketolase_N"/>
    <property type="match status" value="1"/>
</dbReference>
<organism evidence="6 7">
    <name type="scientific">Amycolatopsis eburnea</name>
    <dbReference type="NCBI Taxonomy" id="2267691"/>
    <lineage>
        <taxon>Bacteria</taxon>
        <taxon>Bacillati</taxon>
        <taxon>Actinomycetota</taxon>
        <taxon>Actinomycetes</taxon>
        <taxon>Pseudonocardiales</taxon>
        <taxon>Pseudonocardiaceae</taxon>
        <taxon>Amycolatopsis</taxon>
    </lineage>
</organism>
<comment type="cofactor">
    <cofactor evidence="1">
        <name>Mg(2+)</name>
        <dbReference type="ChEBI" id="CHEBI:18420"/>
    </cofactor>
</comment>
<dbReference type="InterPro" id="IPR029061">
    <property type="entry name" value="THDP-binding"/>
</dbReference>
<dbReference type="InterPro" id="IPR009014">
    <property type="entry name" value="Transketo_C/PFOR_II"/>
</dbReference>
<comment type="caution">
    <text evidence="6">The sequence shown here is derived from an EMBL/GenBank/DDBJ whole genome shotgun (WGS) entry which is preliminary data.</text>
</comment>
<accession>A0A3R9F8F1</accession>
<proteinExistence type="inferred from homology"/>
<comment type="similarity">
    <text evidence="3">Belongs to the transketolase family.</text>
</comment>
<dbReference type="InterPro" id="IPR005474">
    <property type="entry name" value="Transketolase_N"/>
</dbReference>
<protein>
    <recommendedName>
        <fullName evidence="5">Transketolase-like pyrimidine-binding domain-containing protein</fullName>
    </recommendedName>
</protein>
<dbReference type="InterPro" id="IPR051157">
    <property type="entry name" value="PDH/Transketolase"/>
</dbReference>
<comment type="cofactor">
    <cofactor evidence="2">
        <name>thiamine diphosphate</name>
        <dbReference type="ChEBI" id="CHEBI:58937"/>
    </cofactor>
</comment>
<dbReference type="SMART" id="SM00861">
    <property type="entry name" value="Transket_pyr"/>
    <property type="match status" value="1"/>
</dbReference>
<evidence type="ECO:0000256" key="3">
    <source>
        <dbReference type="ARBA" id="ARBA00007131"/>
    </source>
</evidence>
<sequence length="690" mass="71971">MYHRPTRHPGPAVSHPSHAAIPAEFRAARELPRAPASGKLDRCQPTEAPDPTTRNRPQRIVMGTPVTTTSGTAELTAIADGMRSWVLRANKHPGGASSMVEAITALYFSGATTLANPNDRGDRLIYSKGHAAAPWYFALWALGAWPGTTWQDLAGFGQLGHSLPRMPRRGAAPQIPMSTGALGQGLSFGAGTALADRRLQTNRRTFVVLGDGECTEGQVWEAAMTAPRLGLRNLVAVLDANGSGSVIELPCDDWAARWRGFGWSTREVDGHDIKAITSALHDIRHATGPTALILRTVKGKGLLAPAEGSNSLSAEAAAEHIPNWDTVALIDAAVAAVDIRYPAAASRRGAEAVPAGTAPPEPRLQLPQSPSGHPVGAAPVAKKTLAADLAAALACLPMLWMAPDAIRNCGLLDRMTATGSWHWDIPESDVLQCAIAEQDAASLAAGAAAAGLWPVLVSMEGFYWRMLDQIRQSIAFPQLPVLLIGTSGGLGDPLGPMVQSDGCLTALTAVPGLDILEAGDINTATVLALEALSSGRPCYLRLPHEAVPVRDTVADLAARSTGDGVWQLRPAAEPDVVIATAGALREAALDAAELLHTADGTRVRVLEIISPTRAARLTTARRAELFPSTARHASIHNAPASVLGSLLPDGALAIGADGYGLAGFPQSALYAAVGLTAQAVAERIRAGASA</sequence>
<feature type="domain" description="Transketolase-like pyrimidine-binding" evidence="5">
    <location>
        <begin position="379"/>
        <end position="549"/>
    </location>
</feature>
<feature type="region of interest" description="Disordered" evidence="4">
    <location>
        <begin position="350"/>
        <end position="377"/>
    </location>
</feature>
<dbReference type="PANTHER" id="PTHR43825">
    <property type="entry name" value="PYRUVATE DEHYDROGENASE E1 COMPONENT"/>
    <property type="match status" value="1"/>
</dbReference>
<dbReference type="InterPro" id="IPR005475">
    <property type="entry name" value="Transketolase-like_Pyr-bd"/>
</dbReference>
<evidence type="ECO:0000256" key="2">
    <source>
        <dbReference type="ARBA" id="ARBA00001964"/>
    </source>
</evidence>